<evidence type="ECO:0000313" key="1">
    <source>
        <dbReference type="EMBL" id="TNN45373.1"/>
    </source>
</evidence>
<comment type="caution">
    <text evidence="1">The sequence shown here is derived from an EMBL/GenBank/DDBJ whole genome shotgun (WGS) entry which is preliminary data.</text>
</comment>
<protein>
    <submittedName>
        <fullName evidence="1">Uncharacterized protein</fullName>
    </submittedName>
</protein>
<keyword evidence="2" id="KW-1185">Reference proteome</keyword>
<dbReference type="AlphaFoldDB" id="A0A4Z2FXB3"/>
<evidence type="ECO:0000313" key="2">
    <source>
        <dbReference type="Proteomes" id="UP000314294"/>
    </source>
</evidence>
<accession>A0A4Z2FXB3</accession>
<name>A0A4Z2FXB3_9TELE</name>
<sequence length="101" mass="10912">METVRPAAAAIVKGASKQNPPVCFLLPGGRVISEAQMLRVAVQSRGRDVQVNIRRAIGDHSAPAQRPAGGCRVTSHRNDMKLLALKRSYHNIKACAEPTRS</sequence>
<proteinExistence type="predicted"/>
<gene>
    <name evidence="1" type="ORF">EYF80_044423</name>
</gene>
<reference evidence="1 2" key="1">
    <citation type="submission" date="2019-03" db="EMBL/GenBank/DDBJ databases">
        <title>First draft genome of Liparis tanakae, snailfish: a comprehensive survey of snailfish specific genes.</title>
        <authorList>
            <person name="Kim W."/>
            <person name="Song I."/>
            <person name="Jeong J.-H."/>
            <person name="Kim D."/>
            <person name="Kim S."/>
            <person name="Ryu S."/>
            <person name="Song J.Y."/>
            <person name="Lee S.K."/>
        </authorList>
    </citation>
    <scope>NUCLEOTIDE SEQUENCE [LARGE SCALE GENOMIC DNA]</scope>
    <source>
        <tissue evidence="1">Muscle</tissue>
    </source>
</reference>
<dbReference type="EMBL" id="SRLO01000850">
    <property type="protein sequence ID" value="TNN45373.1"/>
    <property type="molecule type" value="Genomic_DNA"/>
</dbReference>
<dbReference type="Proteomes" id="UP000314294">
    <property type="component" value="Unassembled WGS sequence"/>
</dbReference>
<organism evidence="1 2">
    <name type="scientific">Liparis tanakae</name>
    <name type="common">Tanaka's snailfish</name>
    <dbReference type="NCBI Taxonomy" id="230148"/>
    <lineage>
        <taxon>Eukaryota</taxon>
        <taxon>Metazoa</taxon>
        <taxon>Chordata</taxon>
        <taxon>Craniata</taxon>
        <taxon>Vertebrata</taxon>
        <taxon>Euteleostomi</taxon>
        <taxon>Actinopterygii</taxon>
        <taxon>Neopterygii</taxon>
        <taxon>Teleostei</taxon>
        <taxon>Neoteleostei</taxon>
        <taxon>Acanthomorphata</taxon>
        <taxon>Eupercaria</taxon>
        <taxon>Perciformes</taxon>
        <taxon>Cottioidei</taxon>
        <taxon>Cottales</taxon>
        <taxon>Liparidae</taxon>
        <taxon>Liparis</taxon>
    </lineage>
</organism>